<reference evidence="2 3" key="2">
    <citation type="journal article" date="2017" name="Front. Plant Sci.">
        <title>Gene Classification and Mining of Molecular Markers Useful in Red Clover (Trifolium pratense) Breeding.</title>
        <authorList>
            <person name="Istvanek J."/>
            <person name="Dluhosova J."/>
            <person name="Dluhos P."/>
            <person name="Patkova L."/>
            <person name="Nedelnik J."/>
            <person name="Repkova J."/>
        </authorList>
    </citation>
    <scope>NUCLEOTIDE SEQUENCE [LARGE SCALE GENOMIC DNA]</scope>
    <source>
        <strain evidence="3">cv. Tatra</strain>
        <tissue evidence="2">Young leaves</tissue>
    </source>
</reference>
<protein>
    <submittedName>
        <fullName evidence="2">Uncharacterized protein</fullName>
    </submittedName>
</protein>
<evidence type="ECO:0000313" key="3">
    <source>
        <dbReference type="Proteomes" id="UP000236291"/>
    </source>
</evidence>
<gene>
    <name evidence="2" type="ORF">L195_g022300</name>
</gene>
<evidence type="ECO:0000313" key="2">
    <source>
        <dbReference type="EMBL" id="PNX99039.1"/>
    </source>
</evidence>
<dbReference type="EMBL" id="ASHM01017326">
    <property type="protein sequence ID" value="PNX99039.1"/>
    <property type="molecule type" value="Genomic_DNA"/>
</dbReference>
<name>A0A2K3N7R5_TRIPR</name>
<dbReference type="Proteomes" id="UP000236291">
    <property type="component" value="Unassembled WGS sequence"/>
</dbReference>
<accession>A0A2K3N7R5</accession>
<sequence length="58" mass="6007">MPQCPQTKAPLFFQHSSDVAAEEAANEHDVDAGAGDAPSRCDSLSDFEEDSAAAIQAG</sequence>
<dbReference type="AlphaFoldDB" id="A0A2K3N7R5"/>
<organism evidence="2 3">
    <name type="scientific">Trifolium pratense</name>
    <name type="common">Red clover</name>
    <dbReference type="NCBI Taxonomy" id="57577"/>
    <lineage>
        <taxon>Eukaryota</taxon>
        <taxon>Viridiplantae</taxon>
        <taxon>Streptophyta</taxon>
        <taxon>Embryophyta</taxon>
        <taxon>Tracheophyta</taxon>
        <taxon>Spermatophyta</taxon>
        <taxon>Magnoliopsida</taxon>
        <taxon>eudicotyledons</taxon>
        <taxon>Gunneridae</taxon>
        <taxon>Pentapetalae</taxon>
        <taxon>rosids</taxon>
        <taxon>fabids</taxon>
        <taxon>Fabales</taxon>
        <taxon>Fabaceae</taxon>
        <taxon>Papilionoideae</taxon>
        <taxon>50 kb inversion clade</taxon>
        <taxon>NPAAA clade</taxon>
        <taxon>Hologalegina</taxon>
        <taxon>IRL clade</taxon>
        <taxon>Trifolieae</taxon>
        <taxon>Trifolium</taxon>
    </lineage>
</organism>
<reference evidence="2 3" key="1">
    <citation type="journal article" date="2014" name="Am. J. Bot.">
        <title>Genome assembly and annotation for red clover (Trifolium pratense; Fabaceae).</title>
        <authorList>
            <person name="Istvanek J."/>
            <person name="Jaros M."/>
            <person name="Krenek A."/>
            <person name="Repkova J."/>
        </authorList>
    </citation>
    <scope>NUCLEOTIDE SEQUENCE [LARGE SCALE GENOMIC DNA]</scope>
    <source>
        <strain evidence="3">cv. Tatra</strain>
        <tissue evidence="2">Young leaves</tissue>
    </source>
</reference>
<proteinExistence type="predicted"/>
<evidence type="ECO:0000256" key="1">
    <source>
        <dbReference type="SAM" id="MobiDB-lite"/>
    </source>
</evidence>
<comment type="caution">
    <text evidence="2">The sequence shown here is derived from an EMBL/GenBank/DDBJ whole genome shotgun (WGS) entry which is preliminary data.</text>
</comment>
<feature type="region of interest" description="Disordered" evidence="1">
    <location>
        <begin position="21"/>
        <end position="58"/>
    </location>
</feature>